<feature type="domain" description="Rab-GAP TBC" evidence="1">
    <location>
        <begin position="35"/>
        <end position="268"/>
    </location>
</feature>
<dbReference type="EMBL" id="JAEUBF010001534">
    <property type="protein sequence ID" value="KAH3663490.1"/>
    <property type="molecule type" value="Genomic_DNA"/>
</dbReference>
<dbReference type="Gene3D" id="1.10.8.270">
    <property type="entry name" value="putative rabgap domain of human tbc1 domain family member 14 like domains"/>
    <property type="match status" value="1"/>
</dbReference>
<accession>A0A9P8P1N3</accession>
<evidence type="ECO:0000313" key="2">
    <source>
        <dbReference type="EMBL" id="KAH3663490.1"/>
    </source>
</evidence>
<dbReference type="AlphaFoldDB" id="A0A9P8P1N3"/>
<dbReference type="PANTHER" id="PTHR22957:SF27">
    <property type="entry name" value="TBC1 DOMAIN FAMILY MEMBER 13"/>
    <property type="match status" value="1"/>
</dbReference>
<dbReference type="GO" id="GO:0005096">
    <property type="term" value="F:GTPase activator activity"/>
    <property type="evidence" value="ECO:0007669"/>
    <property type="project" value="TreeGrafter"/>
</dbReference>
<dbReference type="PANTHER" id="PTHR22957">
    <property type="entry name" value="TBC1 DOMAIN FAMILY MEMBER GTPASE-ACTIVATING PROTEIN"/>
    <property type="match status" value="1"/>
</dbReference>
<dbReference type="PROSITE" id="PS50086">
    <property type="entry name" value="TBC_RABGAP"/>
    <property type="match status" value="1"/>
</dbReference>
<proteinExistence type="predicted"/>
<dbReference type="InterPro" id="IPR035969">
    <property type="entry name" value="Rab-GAP_TBC_sf"/>
</dbReference>
<keyword evidence="3" id="KW-1185">Reference proteome</keyword>
<dbReference type="InterPro" id="IPR000195">
    <property type="entry name" value="Rab-GAP-TBC_dom"/>
</dbReference>
<sequence length="376" mass="44796">MADSVYHSYKDREKEKCSDIKTLRKSVLLGEYNDSIIYFNRSYLWKSVLLNSFKAEFEQDELHQLPHENPGTDNDNWVGHSKVELSREGVDQDPLDNHHDKPETNGFKDETDILAVIKMDVERLIIDPIFQQEEIKNDIIQILYNYDKFTPYKQGFHEICGLIYLQLYRDKSLIFSSKDIQLETFSIFTALMNSLTPNFYNEDNLVGWCISTFNKYLLLIDPNLYDLMIKHYKIESQIWLIRWVRLIFLRELGLNNTYKVLDHLICFDYDITKLIPFIIIIFLIKIKMSLVTCEDQGEILYLLLHYPYQEYTNDEITEIVRFSIQLYNSSELNMKIIGTNINKNYHKGLNWDKIKNLDKLRLELKLQRRVRGALRK</sequence>
<name>A0A9P8P1N3_9ASCO</name>
<reference evidence="2" key="2">
    <citation type="submission" date="2021-01" db="EMBL/GenBank/DDBJ databases">
        <authorList>
            <person name="Schikora-Tamarit M.A."/>
        </authorList>
    </citation>
    <scope>NUCLEOTIDE SEQUENCE</scope>
    <source>
        <strain evidence="2">CBS6341</strain>
    </source>
</reference>
<reference evidence="2" key="1">
    <citation type="journal article" date="2021" name="Open Biol.">
        <title>Shared evolutionary footprints suggest mitochondrial oxidative damage underlies multiple complex I losses in fungi.</title>
        <authorList>
            <person name="Schikora-Tamarit M.A."/>
            <person name="Marcet-Houben M."/>
            <person name="Nosek J."/>
            <person name="Gabaldon T."/>
        </authorList>
    </citation>
    <scope>NUCLEOTIDE SEQUENCE</scope>
    <source>
        <strain evidence="2">CBS6341</strain>
    </source>
</reference>
<dbReference type="Proteomes" id="UP000769528">
    <property type="component" value="Unassembled WGS sequence"/>
</dbReference>
<evidence type="ECO:0000259" key="1">
    <source>
        <dbReference type="PROSITE" id="PS50086"/>
    </source>
</evidence>
<dbReference type="Pfam" id="PF00566">
    <property type="entry name" value="RabGAP-TBC"/>
    <property type="match status" value="1"/>
</dbReference>
<dbReference type="OrthoDB" id="27140at2759"/>
<dbReference type="Gene3D" id="1.10.472.80">
    <property type="entry name" value="Ypt/Rab-GAP domain of gyp1p, domain 3"/>
    <property type="match status" value="1"/>
</dbReference>
<dbReference type="GO" id="GO:0006886">
    <property type="term" value="P:intracellular protein transport"/>
    <property type="evidence" value="ECO:0007669"/>
    <property type="project" value="TreeGrafter"/>
</dbReference>
<gene>
    <name evidence="2" type="ORF">WICMUC_005929</name>
</gene>
<protein>
    <recommendedName>
        <fullName evidence="1">Rab-GAP TBC domain-containing protein</fullName>
    </recommendedName>
</protein>
<organism evidence="2 3">
    <name type="scientific">Wickerhamomyces mucosus</name>
    <dbReference type="NCBI Taxonomy" id="1378264"/>
    <lineage>
        <taxon>Eukaryota</taxon>
        <taxon>Fungi</taxon>
        <taxon>Dikarya</taxon>
        <taxon>Ascomycota</taxon>
        <taxon>Saccharomycotina</taxon>
        <taxon>Saccharomycetes</taxon>
        <taxon>Phaffomycetales</taxon>
        <taxon>Wickerhamomycetaceae</taxon>
        <taxon>Wickerhamomyces</taxon>
    </lineage>
</organism>
<dbReference type="SMART" id="SM00164">
    <property type="entry name" value="TBC"/>
    <property type="match status" value="1"/>
</dbReference>
<comment type="caution">
    <text evidence="2">The sequence shown here is derived from an EMBL/GenBank/DDBJ whole genome shotgun (WGS) entry which is preliminary data.</text>
</comment>
<dbReference type="SUPFAM" id="SSF47923">
    <property type="entry name" value="Ypt/Rab-GAP domain of gyp1p"/>
    <property type="match status" value="2"/>
</dbReference>
<evidence type="ECO:0000313" key="3">
    <source>
        <dbReference type="Proteomes" id="UP000769528"/>
    </source>
</evidence>